<sequence>MAQLVALRAKRKLGMPRELHVVGAESAPKEPAPDQPSPQEPRALPDGITFQAIDVSPRAKLMRGIVRIADTYGWHSAIVHFLETKGVSYLSDLTDPQLEDLMDRMEGYVDAAEIGASLDGFPAW</sequence>
<feature type="region of interest" description="Disordered" evidence="1">
    <location>
        <begin position="18"/>
        <end position="46"/>
    </location>
</feature>
<gene>
    <name evidence="2" type="ORF">ACFO3Q_15180</name>
</gene>
<dbReference type="Proteomes" id="UP001595892">
    <property type="component" value="Unassembled WGS sequence"/>
</dbReference>
<accession>A0ABV9NMI3</accession>
<proteinExistence type="predicted"/>
<reference evidence="3" key="1">
    <citation type="journal article" date="2019" name="Int. J. Syst. Evol. Microbiol.">
        <title>The Global Catalogue of Microorganisms (GCM) 10K type strain sequencing project: providing services to taxonomists for standard genome sequencing and annotation.</title>
        <authorList>
            <consortium name="The Broad Institute Genomics Platform"/>
            <consortium name="The Broad Institute Genome Sequencing Center for Infectious Disease"/>
            <person name="Wu L."/>
            <person name="Ma J."/>
        </authorList>
    </citation>
    <scope>NUCLEOTIDE SEQUENCE [LARGE SCALE GENOMIC DNA]</scope>
    <source>
        <strain evidence="3">CGMCC 1.13574</strain>
    </source>
</reference>
<comment type="caution">
    <text evidence="2">The sequence shown here is derived from an EMBL/GenBank/DDBJ whole genome shotgun (WGS) entry which is preliminary data.</text>
</comment>
<evidence type="ECO:0000313" key="2">
    <source>
        <dbReference type="EMBL" id="MFC4729511.1"/>
    </source>
</evidence>
<evidence type="ECO:0000313" key="3">
    <source>
        <dbReference type="Proteomes" id="UP001595892"/>
    </source>
</evidence>
<keyword evidence="3" id="KW-1185">Reference proteome</keyword>
<protein>
    <submittedName>
        <fullName evidence="2">Uncharacterized protein</fullName>
    </submittedName>
</protein>
<organism evidence="2 3">
    <name type="scientific">Coralloluteibacterium thermophilum</name>
    <dbReference type="NCBI Taxonomy" id="2707049"/>
    <lineage>
        <taxon>Bacteria</taxon>
        <taxon>Pseudomonadati</taxon>
        <taxon>Pseudomonadota</taxon>
        <taxon>Gammaproteobacteria</taxon>
        <taxon>Lysobacterales</taxon>
        <taxon>Lysobacteraceae</taxon>
        <taxon>Coralloluteibacterium</taxon>
    </lineage>
</organism>
<dbReference type="EMBL" id="JBHSGG010000044">
    <property type="protein sequence ID" value="MFC4729511.1"/>
    <property type="molecule type" value="Genomic_DNA"/>
</dbReference>
<evidence type="ECO:0000256" key="1">
    <source>
        <dbReference type="SAM" id="MobiDB-lite"/>
    </source>
</evidence>
<dbReference type="RefSeq" id="WP_377005562.1">
    <property type="nucleotide sequence ID" value="NZ_JBHSGG010000044.1"/>
</dbReference>
<name>A0ABV9NMI3_9GAMM</name>